<protein>
    <recommendedName>
        <fullName evidence="3">Lipoprotein</fullName>
    </recommendedName>
</protein>
<evidence type="ECO:0000313" key="2">
    <source>
        <dbReference type="Proteomes" id="UP000078428"/>
    </source>
</evidence>
<name>A0A178MUI6_9PROT</name>
<gene>
    <name evidence="1" type="ORF">A6A04_13305</name>
</gene>
<organism evidence="1 2">
    <name type="scientific">Paramagnetospirillum marisnigri</name>
    <dbReference type="NCBI Taxonomy" id="1285242"/>
    <lineage>
        <taxon>Bacteria</taxon>
        <taxon>Pseudomonadati</taxon>
        <taxon>Pseudomonadota</taxon>
        <taxon>Alphaproteobacteria</taxon>
        <taxon>Rhodospirillales</taxon>
        <taxon>Magnetospirillaceae</taxon>
        <taxon>Paramagnetospirillum</taxon>
    </lineage>
</organism>
<comment type="caution">
    <text evidence="1">The sequence shown here is derived from an EMBL/GenBank/DDBJ whole genome shotgun (WGS) entry which is preliminary data.</text>
</comment>
<evidence type="ECO:0008006" key="3">
    <source>
        <dbReference type="Google" id="ProtNLM"/>
    </source>
</evidence>
<dbReference type="RefSeq" id="WP_068489881.1">
    <property type="nucleotide sequence ID" value="NZ_LWQT01000038.1"/>
</dbReference>
<dbReference type="Proteomes" id="UP000078428">
    <property type="component" value="Unassembled WGS sequence"/>
</dbReference>
<dbReference type="EMBL" id="LWQT01000038">
    <property type="protein sequence ID" value="OAN53864.1"/>
    <property type="molecule type" value="Genomic_DNA"/>
</dbReference>
<accession>A0A178MUI6</accession>
<reference evidence="1 2" key="1">
    <citation type="submission" date="2016-04" db="EMBL/GenBank/DDBJ databases">
        <title>Draft genome sequence of freshwater magnetotactic bacteria Magnetospirillum marisnigri SP-1 and Magnetospirillum moscoviense BB-1.</title>
        <authorList>
            <person name="Koziaeva V."/>
            <person name="Dziuba M.V."/>
            <person name="Ivanov T.M."/>
            <person name="Kuznetsov B."/>
            <person name="Grouzdev D.S."/>
        </authorList>
    </citation>
    <scope>NUCLEOTIDE SEQUENCE [LARGE SCALE GENOMIC DNA]</scope>
    <source>
        <strain evidence="1 2">SP-1</strain>
    </source>
</reference>
<keyword evidence="2" id="KW-1185">Reference proteome</keyword>
<proteinExistence type="predicted"/>
<dbReference type="AlphaFoldDB" id="A0A178MUI6"/>
<sequence length="92" mass="10033">MTLKRLPVAIALVAALAGCKTLEQKLGEWKPSPRANMAVDQAFYECQFEAEKAAPMGDLRRSGFEIAAIQDGIFRSCMRSKGFVYIAGNYGG</sequence>
<dbReference type="PROSITE" id="PS51257">
    <property type="entry name" value="PROKAR_LIPOPROTEIN"/>
    <property type="match status" value="1"/>
</dbReference>
<evidence type="ECO:0000313" key="1">
    <source>
        <dbReference type="EMBL" id="OAN53864.1"/>
    </source>
</evidence>